<feature type="coiled-coil region" evidence="6">
    <location>
        <begin position="69"/>
        <end position="145"/>
    </location>
</feature>
<dbReference type="InterPro" id="IPR000008">
    <property type="entry name" value="C2_dom"/>
</dbReference>
<protein>
    <submittedName>
        <fullName evidence="9">Protein fantom-like</fullName>
    </submittedName>
</protein>
<name>A0A9D3C5K8_NOTFU</name>
<evidence type="ECO:0000313" key="10">
    <source>
        <dbReference type="Proteomes" id="UP000822369"/>
    </source>
</evidence>
<dbReference type="OMA" id="NTLAAGW"/>
<dbReference type="Pfam" id="PF11618">
    <property type="entry name" value="C2-C2_1"/>
    <property type="match status" value="1"/>
</dbReference>
<keyword evidence="3 6" id="KW-0175">Coiled coil</keyword>
<feature type="compositionally biased region" description="Basic and acidic residues" evidence="7">
    <location>
        <begin position="773"/>
        <end position="790"/>
    </location>
</feature>
<dbReference type="InterPro" id="IPR035892">
    <property type="entry name" value="C2_domain_sf"/>
</dbReference>
<evidence type="ECO:0000259" key="8">
    <source>
        <dbReference type="PROSITE" id="PS50004"/>
    </source>
</evidence>
<comment type="caution">
    <text evidence="9">The sequence shown here is derived from an EMBL/GenBank/DDBJ whole genome shotgun (WGS) entry which is preliminary data.</text>
</comment>
<dbReference type="GO" id="GO:0005856">
    <property type="term" value="C:cytoskeleton"/>
    <property type="evidence" value="ECO:0007669"/>
    <property type="project" value="UniProtKB-ARBA"/>
</dbReference>
<comment type="subcellular location">
    <subcellularLocation>
        <location evidence="1">Cell projection</location>
        <location evidence="1">Cilium</location>
    </subcellularLocation>
</comment>
<evidence type="ECO:0000256" key="4">
    <source>
        <dbReference type="ARBA" id="ARBA00023069"/>
    </source>
</evidence>
<gene>
    <name evidence="9" type="ORF">G4P62_003759</name>
</gene>
<dbReference type="PANTHER" id="PTHR14240">
    <property type="entry name" value="RETINITIS PIGMENTOSA GTPASE REGULATOR-INTERACTING PROTEIN"/>
    <property type="match status" value="1"/>
</dbReference>
<evidence type="ECO:0000256" key="6">
    <source>
        <dbReference type="SAM" id="Coils"/>
    </source>
</evidence>
<dbReference type="PANTHER" id="PTHR14240:SF1">
    <property type="entry name" value="PROTEIN FANTOM-RELATED"/>
    <property type="match status" value="1"/>
</dbReference>
<dbReference type="Pfam" id="PF18111">
    <property type="entry name" value="RPGR1_C"/>
    <property type="match status" value="1"/>
</dbReference>
<dbReference type="Gene3D" id="2.60.40.150">
    <property type="entry name" value="C2 domain"/>
    <property type="match status" value="2"/>
</dbReference>
<evidence type="ECO:0000256" key="5">
    <source>
        <dbReference type="ARBA" id="ARBA00023273"/>
    </source>
</evidence>
<dbReference type="GO" id="GO:0046548">
    <property type="term" value="P:retinal rod cell development"/>
    <property type="evidence" value="ECO:0007669"/>
    <property type="project" value="TreeGrafter"/>
</dbReference>
<dbReference type="CDD" id="cd00030">
    <property type="entry name" value="C2"/>
    <property type="match status" value="1"/>
</dbReference>
<evidence type="ECO:0000313" key="9">
    <source>
        <dbReference type="EMBL" id="KAF7229838.1"/>
    </source>
</evidence>
<dbReference type="Proteomes" id="UP000822369">
    <property type="component" value="Chromosome 1"/>
</dbReference>
<sequence>MTLSVQTLEKLQERISDLEGERDLIKENYDSLLKSTLSAQSDNISQAEKHSEVEQRGEKLVENMSKVDIQTLEEALQAEREERRKLELEKEKLKQEKETLEKQRVREEELSVLMRERQEHLEREVVRYSEQASALQDRLDSISKEFDMSIEELSETFLQIKTFRMQQETSDGLQFLVTDSKVEDPTHELINIQASYAETVLELQKTRNLLLLEHKITRDLQEELNTTNQRVERDKEEIRRRMADKDKLLSKRALQINTLQAQLKELAYSPRNYKRTIPIQYTWPAGEQEVVQSSEDDLCFSQLKAGESLLEIHLKAAIFTPTGLRIMNSVHPGADKNEDIVTFCTYCLLDFELHSTPLVSGSHPNYGYTSRYALTARDLGRLGGQGSRVRLELHQALGGVRFVTHGNGHMSLVGAIERTGERIGGSASITGEGCWWSPCCYNLGFSVIRGMLLKSDKGICNFELYDYGGGIPNELVVMLERCIGLNARWPGLHPDSYLTYRLYDLPPHVSLTVQCTSDPVFNDVTSYPLAVTMDVLHYLRSSSLWVYVFDDSDDQTPPTYLAKTPIPLRALASGREIRGASEASRSLGSSSSQSDIVIVPRKMKKRDKLRVEILSLTFEPSSHVALDKSVQRVYVEYRLLGVPLETTETPMSLRKPVAGEEIHYNFTRVIYVDSSQSAPLRHYLYTMLEGMDPNQGRLKFTVVSEPMDDDEECVEVGHAFLDLQELLLTGNDVIEQQIDIVSVDEDKEVIGTLKVSLEAAKVLTGIYQEFHQKDNGKTEDEEEEKKKKTDQIQVLDYEEDGDF</sequence>
<organism evidence="9 10">
    <name type="scientific">Nothobranchius furzeri</name>
    <name type="common">Turquoise killifish</name>
    <dbReference type="NCBI Taxonomy" id="105023"/>
    <lineage>
        <taxon>Eukaryota</taxon>
        <taxon>Metazoa</taxon>
        <taxon>Chordata</taxon>
        <taxon>Craniata</taxon>
        <taxon>Vertebrata</taxon>
        <taxon>Euteleostomi</taxon>
        <taxon>Actinopterygii</taxon>
        <taxon>Neopterygii</taxon>
        <taxon>Teleostei</taxon>
        <taxon>Neoteleostei</taxon>
        <taxon>Acanthomorphata</taxon>
        <taxon>Ovalentaria</taxon>
        <taxon>Atherinomorphae</taxon>
        <taxon>Cyprinodontiformes</taxon>
        <taxon>Nothobranchiidae</taxon>
        <taxon>Nothobranchius</taxon>
    </lineage>
</organism>
<evidence type="ECO:0000256" key="1">
    <source>
        <dbReference type="ARBA" id="ARBA00004138"/>
    </source>
</evidence>
<keyword evidence="5" id="KW-0966">Cell projection</keyword>
<dbReference type="AlphaFoldDB" id="A0A9D3C5K8"/>
<comment type="similarity">
    <text evidence="2">Belongs to the RPGRIP1 family.</text>
</comment>
<feature type="region of interest" description="Disordered" evidence="7">
    <location>
        <begin position="773"/>
        <end position="803"/>
    </location>
</feature>
<dbReference type="InterPro" id="IPR031139">
    <property type="entry name" value="RPGRIP1_fam"/>
</dbReference>
<evidence type="ECO:0000256" key="3">
    <source>
        <dbReference type="ARBA" id="ARBA00023054"/>
    </source>
</evidence>
<dbReference type="InterPro" id="IPR041091">
    <property type="entry name" value="RPGRIP1_C"/>
</dbReference>
<dbReference type="SUPFAM" id="SSF49562">
    <property type="entry name" value="C2 domain (Calcium/lipid-binding domain, CaLB)"/>
    <property type="match status" value="2"/>
</dbReference>
<dbReference type="PROSITE" id="PS50004">
    <property type="entry name" value="C2"/>
    <property type="match status" value="1"/>
</dbReference>
<dbReference type="EMBL" id="JAAVVJ010000001">
    <property type="protein sequence ID" value="KAF7229838.1"/>
    <property type="molecule type" value="Genomic_DNA"/>
</dbReference>
<dbReference type="KEGG" id="nfu:107376884"/>
<keyword evidence="4" id="KW-0969">Cilium</keyword>
<feature type="domain" description="C2" evidence="8">
    <location>
        <begin position="456"/>
        <end position="581"/>
    </location>
</feature>
<feature type="coiled-coil region" evidence="6">
    <location>
        <begin position="1"/>
        <end position="35"/>
    </location>
</feature>
<accession>A0A9D3C5K8</accession>
<reference evidence="9" key="1">
    <citation type="submission" date="2020-03" db="EMBL/GenBank/DDBJ databases">
        <title>Intra-Species Differences in Population Size shape Life History and Genome Evolution.</title>
        <authorList>
            <person name="Willemsen D."/>
            <person name="Cui R."/>
            <person name="Valenzano D.R."/>
        </authorList>
    </citation>
    <scope>NUCLEOTIDE SEQUENCE</scope>
    <source>
        <strain evidence="9">GRZ</strain>
        <tissue evidence="9">Whole</tissue>
    </source>
</reference>
<dbReference type="GO" id="GO:0032391">
    <property type="term" value="C:photoreceptor connecting cilium"/>
    <property type="evidence" value="ECO:0007669"/>
    <property type="project" value="TreeGrafter"/>
</dbReference>
<dbReference type="InterPro" id="IPR021656">
    <property type="entry name" value="C2-C2_1"/>
</dbReference>
<evidence type="ECO:0000256" key="7">
    <source>
        <dbReference type="SAM" id="MobiDB-lite"/>
    </source>
</evidence>
<evidence type="ECO:0000256" key="2">
    <source>
        <dbReference type="ARBA" id="ARBA00006042"/>
    </source>
</evidence>
<dbReference type="GO" id="GO:1905515">
    <property type="term" value="P:non-motile cilium assembly"/>
    <property type="evidence" value="ECO:0007669"/>
    <property type="project" value="TreeGrafter"/>
</dbReference>
<feature type="coiled-coil region" evidence="6">
    <location>
        <begin position="217"/>
        <end position="248"/>
    </location>
</feature>
<proteinExistence type="inferred from homology"/>